<dbReference type="InterPro" id="IPR003676">
    <property type="entry name" value="SAUR_fam"/>
</dbReference>
<sequence length="112" mass="13290">MAKRIVSMRILGLVRMKKFTCSFNYVRLRSDYEIQEKDQAIRKGYVPIVVGNEEVMEKILIPMKLINYPCFVTLLDFSAHELGYNQEGTLRILCQVESFKRMIYIISKRKYQ</sequence>
<proteinExistence type="inferred from homology"/>
<dbReference type="PANTHER" id="PTHR31374:SF30">
    <property type="entry name" value="SAUR-LIKE AUXIN-RESPONSIVE FAMILY PROTEIN"/>
    <property type="match status" value="1"/>
</dbReference>
<protein>
    <recommendedName>
        <fullName evidence="4">Small auxin up regulated protein</fullName>
    </recommendedName>
</protein>
<evidence type="ECO:0000256" key="1">
    <source>
        <dbReference type="ARBA" id="ARBA00006974"/>
    </source>
</evidence>
<dbReference type="PANTHER" id="PTHR31374">
    <property type="entry name" value="AUXIN-INDUCED PROTEIN-LIKE-RELATED"/>
    <property type="match status" value="1"/>
</dbReference>
<gene>
    <name evidence="2" type="ORF">RND71_036608</name>
</gene>
<evidence type="ECO:0000313" key="3">
    <source>
        <dbReference type="Proteomes" id="UP001291623"/>
    </source>
</evidence>
<comment type="caution">
    <text evidence="2">The sequence shown here is derived from an EMBL/GenBank/DDBJ whole genome shotgun (WGS) entry which is preliminary data.</text>
</comment>
<dbReference type="Pfam" id="PF02519">
    <property type="entry name" value="Auxin_inducible"/>
    <property type="match status" value="1"/>
</dbReference>
<evidence type="ECO:0008006" key="4">
    <source>
        <dbReference type="Google" id="ProtNLM"/>
    </source>
</evidence>
<organism evidence="2 3">
    <name type="scientific">Anisodus tanguticus</name>
    <dbReference type="NCBI Taxonomy" id="243964"/>
    <lineage>
        <taxon>Eukaryota</taxon>
        <taxon>Viridiplantae</taxon>
        <taxon>Streptophyta</taxon>
        <taxon>Embryophyta</taxon>
        <taxon>Tracheophyta</taxon>
        <taxon>Spermatophyta</taxon>
        <taxon>Magnoliopsida</taxon>
        <taxon>eudicotyledons</taxon>
        <taxon>Gunneridae</taxon>
        <taxon>Pentapetalae</taxon>
        <taxon>asterids</taxon>
        <taxon>lamiids</taxon>
        <taxon>Solanales</taxon>
        <taxon>Solanaceae</taxon>
        <taxon>Solanoideae</taxon>
        <taxon>Hyoscyameae</taxon>
        <taxon>Anisodus</taxon>
    </lineage>
</organism>
<dbReference type="GO" id="GO:0009733">
    <property type="term" value="P:response to auxin"/>
    <property type="evidence" value="ECO:0007669"/>
    <property type="project" value="InterPro"/>
</dbReference>
<name>A0AAE1R0V1_9SOLA</name>
<evidence type="ECO:0000313" key="2">
    <source>
        <dbReference type="EMBL" id="KAK4343514.1"/>
    </source>
</evidence>
<reference evidence="2" key="1">
    <citation type="submission" date="2023-12" db="EMBL/GenBank/DDBJ databases">
        <title>Genome assembly of Anisodus tanguticus.</title>
        <authorList>
            <person name="Wang Y.-J."/>
        </authorList>
    </citation>
    <scope>NUCLEOTIDE SEQUENCE</scope>
    <source>
        <strain evidence="2">KB-2021</strain>
        <tissue evidence="2">Leaf</tissue>
    </source>
</reference>
<accession>A0AAE1R0V1</accession>
<keyword evidence="3" id="KW-1185">Reference proteome</keyword>
<comment type="similarity">
    <text evidence="1">Belongs to the ARG7 family.</text>
</comment>
<dbReference type="Proteomes" id="UP001291623">
    <property type="component" value="Unassembled WGS sequence"/>
</dbReference>
<dbReference type="EMBL" id="JAVYJV010000020">
    <property type="protein sequence ID" value="KAK4343514.1"/>
    <property type="molecule type" value="Genomic_DNA"/>
</dbReference>
<dbReference type="AlphaFoldDB" id="A0AAE1R0V1"/>